<evidence type="ECO:0000313" key="2">
    <source>
        <dbReference type="EMBL" id="OHU30839.1"/>
    </source>
</evidence>
<dbReference type="EMBL" id="MLIK01000004">
    <property type="protein sequence ID" value="OHU30839.1"/>
    <property type="molecule type" value="Genomic_DNA"/>
</dbReference>
<reference evidence="2 3" key="1">
    <citation type="submission" date="2016-10" db="EMBL/GenBank/DDBJ databases">
        <title>Evaluation of Human, Veterinary and Environmental Mycobacterium chelonae Isolates by Core Genome Phylogenomic Analysis, Targeted Gene Comparison, and Anti-microbial Susceptibility Patterns: A Tale of Mistaken Identities.</title>
        <authorList>
            <person name="Fogelson S.B."/>
            <person name="Camus A.C."/>
            <person name="Lorenz W."/>
            <person name="Vasireddy R."/>
            <person name="Vasireddy S."/>
            <person name="Smith T."/>
            <person name="Brown-Elliott B.A."/>
            <person name="Wallace R.J.Jr."/>
            <person name="Hasan N.A."/>
            <person name="Reischl U."/>
            <person name="Sanchez S."/>
        </authorList>
    </citation>
    <scope>NUCLEOTIDE SEQUENCE [LARGE SCALE GENOMIC DNA]</scope>
    <source>
        <strain evidence="2 3">1559</strain>
    </source>
</reference>
<feature type="region of interest" description="Disordered" evidence="1">
    <location>
        <begin position="103"/>
        <end position="131"/>
    </location>
</feature>
<dbReference type="AlphaFoldDB" id="A0A1S1L9W8"/>
<name>A0A1S1L9W8_9MYCO</name>
<gene>
    <name evidence="2" type="ORF">BKG76_03730</name>
</gene>
<evidence type="ECO:0000256" key="1">
    <source>
        <dbReference type="SAM" id="MobiDB-lite"/>
    </source>
</evidence>
<organism evidence="2 3">
    <name type="scientific">Mycobacteroides franklinii</name>
    <dbReference type="NCBI Taxonomy" id="948102"/>
    <lineage>
        <taxon>Bacteria</taxon>
        <taxon>Bacillati</taxon>
        <taxon>Actinomycetota</taxon>
        <taxon>Actinomycetes</taxon>
        <taxon>Mycobacteriales</taxon>
        <taxon>Mycobacteriaceae</taxon>
        <taxon>Mycobacteroides</taxon>
    </lineage>
</organism>
<accession>A0A1S1L9W8</accession>
<evidence type="ECO:0000313" key="3">
    <source>
        <dbReference type="Proteomes" id="UP000179616"/>
    </source>
</evidence>
<dbReference type="Proteomes" id="UP000179616">
    <property type="component" value="Unassembled WGS sequence"/>
</dbReference>
<sequence length="131" mass="14397">MAEDAATGLDANELYLDGDAAARVARHFEALAQKLQDMRQDFGEFGADLGMNECTEGLTWNDKVNEAASHVYHAMGGFSKRASDYQQKADATQAAFKNVEEQNRRRFQNGEMPNVTRDAGYPSPGAGTFEI</sequence>
<comment type="caution">
    <text evidence="2">The sequence shown here is derived from an EMBL/GenBank/DDBJ whole genome shotgun (WGS) entry which is preliminary data.</text>
</comment>
<dbReference type="RefSeq" id="WP_070936077.1">
    <property type="nucleotide sequence ID" value="NZ_MLIK01000004.1"/>
</dbReference>
<dbReference type="STRING" id="948102.BKG76_03730"/>
<dbReference type="GeneID" id="57165900"/>
<proteinExistence type="predicted"/>
<protein>
    <submittedName>
        <fullName evidence="2">Uncharacterized protein</fullName>
    </submittedName>
</protein>